<evidence type="ECO:0000313" key="4">
    <source>
        <dbReference type="EMBL" id="KAJ8050854.1"/>
    </source>
</evidence>
<evidence type="ECO:0000259" key="3">
    <source>
        <dbReference type="Pfam" id="PF06991"/>
    </source>
</evidence>
<comment type="caution">
    <text evidence="4">The sequence shown here is derived from an EMBL/GenBank/DDBJ whole genome shotgun (WGS) entry which is preliminary data.</text>
</comment>
<feature type="compositionally biased region" description="Acidic residues" evidence="2">
    <location>
        <begin position="148"/>
        <end position="161"/>
    </location>
</feature>
<feature type="compositionally biased region" description="Basic and acidic residues" evidence="2">
    <location>
        <begin position="226"/>
        <end position="255"/>
    </location>
</feature>
<name>A0A9Q1CUB9_HOLLE</name>
<feature type="compositionally biased region" description="Acidic residues" evidence="2">
    <location>
        <begin position="109"/>
        <end position="120"/>
    </location>
</feature>
<dbReference type="EMBL" id="JAIZAY010000001">
    <property type="protein sequence ID" value="KAJ8050854.1"/>
    <property type="molecule type" value="Genomic_DNA"/>
</dbReference>
<keyword evidence="5" id="KW-1185">Reference proteome</keyword>
<protein>
    <submittedName>
        <fullName evidence="4">Microfibrillar-associated protein 1</fullName>
    </submittedName>
</protein>
<sequence>MDIDIVPEPGGLIIQSTAGAVPVANKKGEMTMQKVKVKRYVPGKRPDYAPESSSSEDEDELPMARAKRTAGRFEEDARLRRLRERHRDADDEEEEDRHTRHRQIHEPEILEDGEVSEAEDETRRVEEEDTNQDRGSRSSRKVFRIEADESSSEEEDLEEEEIEKRRAALRARALEMRQQEEEDLMGQEDEKPKGDEEESEEESSEYEDYSDSEEETGPRLKPVFVPKRDRVTIQEKEQAAQKIRQQEEMAKRRIEDRKRETLRMVETEARKAYEGDEKPVTEASLAAVNTDDENGEEEYESWKVRELKRIKRDREEREQEEKEKQELERIRNLTDEQRKEEERRNPRVVTNQAKKGRYKFLQKYYHRGAFFMDEEQDVFKRDVSNPTLEDHFDKKVLPKVMQVKNFGRSGRTKYTHLADQDTSQTDSPWVSDNSLSRKFQAKIAGGLKQSFEKPTAKKHGEV</sequence>
<dbReference type="OrthoDB" id="1111734at2759"/>
<feature type="region of interest" description="Disordered" evidence="2">
    <location>
        <begin position="268"/>
        <end position="299"/>
    </location>
</feature>
<organism evidence="4 5">
    <name type="scientific">Holothuria leucospilota</name>
    <name type="common">Black long sea cucumber</name>
    <name type="synonym">Mertensiothuria leucospilota</name>
    <dbReference type="NCBI Taxonomy" id="206669"/>
    <lineage>
        <taxon>Eukaryota</taxon>
        <taxon>Metazoa</taxon>
        <taxon>Echinodermata</taxon>
        <taxon>Eleutherozoa</taxon>
        <taxon>Echinozoa</taxon>
        <taxon>Holothuroidea</taxon>
        <taxon>Aspidochirotacea</taxon>
        <taxon>Aspidochirotida</taxon>
        <taxon>Holothuriidae</taxon>
        <taxon>Holothuria</taxon>
    </lineage>
</organism>
<dbReference type="Proteomes" id="UP001152320">
    <property type="component" value="Chromosome 1"/>
</dbReference>
<proteinExistence type="inferred from homology"/>
<feature type="compositionally biased region" description="Acidic residues" evidence="2">
    <location>
        <begin position="290"/>
        <end position="299"/>
    </location>
</feature>
<feature type="compositionally biased region" description="Basic and acidic residues" evidence="2">
    <location>
        <begin position="71"/>
        <end position="89"/>
    </location>
</feature>
<feature type="region of interest" description="Disordered" evidence="2">
    <location>
        <begin position="412"/>
        <end position="432"/>
    </location>
</feature>
<evidence type="ECO:0000256" key="1">
    <source>
        <dbReference type="ARBA" id="ARBA00008155"/>
    </source>
</evidence>
<evidence type="ECO:0000256" key="2">
    <source>
        <dbReference type="SAM" id="MobiDB-lite"/>
    </source>
</evidence>
<feature type="region of interest" description="Disordered" evidence="2">
    <location>
        <begin position="37"/>
        <end position="255"/>
    </location>
</feature>
<reference evidence="4" key="1">
    <citation type="submission" date="2021-10" db="EMBL/GenBank/DDBJ databases">
        <title>Tropical sea cucumber genome reveals ecological adaptation and Cuvierian tubules defense mechanism.</title>
        <authorList>
            <person name="Chen T."/>
        </authorList>
    </citation>
    <scope>NUCLEOTIDE SEQUENCE</scope>
    <source>
        <strain evidence="4">Nanhai2018</strain>
        <tissue evidence="4">Muscle</tissue>
    </source>
</reference>
<feature type="compositionally biased region" description="Polar residues" evidence="2">
    <location>
        <begin position="420"/>
        <end position="432"/>
    </location>
</feature>
<feature type="compositionally biased region" description="Basic and acidic residues" evidence="2">
    <location>
        <begin position="162"/>
        <end position="179"/>
    </location>
</feature>
<feature type="compositionally biased region" description="Acidic residues" evidence="2">
    <location>
        <begin position="195"/>
        <end position="215"/>
    </location>
</feature>
<dbReference type="AlphaFoldDB" id="A0A9Q1CUB9"/>
<feature type="compositionally biased region" description="Basic and acidic residues" evidence="2">
    <location>
        <begin position="121"/>
        <end position="136"/>
    </location>
</feature>
<evidence type="ECO:0000313" key="5">
    <source>
        <dbReference type="Proteomes" id="UP001152320"/>
    </source>
</evidence>
<accession>A0A9Q1CUB9</accession>
<gene>
    <name evidence="4" type="ORF">HOLleu_04213</name>
</gene>
<feature type="compositionally biased region" description="Basic and acidic residues" evidence="2">
    <location>
        <begin position="312"/>
        <end position="345"/>
    </location>
</feature>
<dbReference type="InterPro" id="IPR009730">
    <property type="entry name" value="MFAP1_C"/>
</dbReference>
<comment type="similarity">
    <text evidence="1">Belongs to the MFAP1 family.</text>
</comment>
<feature type="domain" description="Micro-fibrillar-associated protein 1 C-terminal" evidence="3">
    <location>
        <begin position="212"/>
        <end position="422"/>
    </location>
</feature>
<dbReference type="InterPro" id="IPR033194">
    <property type="entry name" value="MFAP1"/>
</dbReference>
<feature type="region of interest" description="Disordered" evidence="2">
    <location>
        <begin position="312"/>
        <end position="350"/>
    </location>
</feature>
<dbReference type="PANTHER" id="PTHR15327">
    <property type="entry name" value="MICROFIBRIL-ASSOCIATED PROTEIN"/>
    <property type="match status" value="1"/>
</dbReference>
<feature type="compositionally biased region" description="Basic and acidic residues" evidence="2">
    <location>
        <begin position="268"/>
        <end position="280"/>
    </location>
</feature>
<dbReference type="Pfam" id="PF06991">
    <property type="entry name" value="MFAP1"/>
    <property type="match status" value="1"/>
</dbReference>